<accession>W1NW23</accession>
<proteinExistence type="predicted"/>
<dbReference type="AlphaFoldDB" id="W1NW23"/>
<dbReference type="HOGENOM" id="CLU_2200509_0_0_1"/>
<organism evidence="1 2">
    <name type="scientific">Amborella trichopoda</name>
    <dbReference type="NCBI Taxonomy" id="13333"/>
    <lineage>
        <taxon>Eukaryota</taxon>
        <taxon>Viridiplantae</taxon>
        <taxon>Streptophyta</taxon>
        <taxon>Embryophyta</taxon>
        <taxon>Tracheophyta</taxon>
        <taxon>Spermatophyta</taxon>
        <taxon>Magnoliopsida</taxon>
        <taxon>Amborellales</taxon>
        <taxon>Amborellaceae</taxon>
        <taxon>Amborella</taxon>
    </lineage>
</organism>
<name>W1NW23_AMBTC</name>
<protein>
    <submittedName>
        <fullName evidence="1">Uncharacterized protein</fullName>
    </submittedName>
</protein>
<dbReference type="Gramene" id="ERM99470">
    <property type="protein sequence ID" value="ERM99470"/>
    <property type="gene ID" value="AMTR_s00131p00116580"/>
</dbReference>
<evidence type="ECO:0000313" key="2">
    <source>
        <dbReference type="Proteomes" id="UP000017836"/>
    </source>
</evidence>
<dbReference type="Proteomes" id="UP000017836">
    <property type="component" value="Unassembled WGS sequence"/>
</dbReference>
<evidence type="ECO:0000313" key="1">
    <source>
        <dbReference type="EMBL" id="ERM99470.1"/>
    </source>
</evidence>
<dbReference type="EMBL" id="KI395019">
    <property type="protein sequence ID" value="ERM99470.1"/>
    <property type="molecule type" value="Genomic_DNA"/>
</dbReference>
<keyword evidence="2" id="KW-1185">Reference proteome</keyword>
<reference evidence="2" key="1">
    <citation type="journal article" date="2013" name="Science">
        <title>The Amborella genome and the evolution of flowering plants.</title>
        <authorList>
            <consortium name="Amborella Genome Project"/>
        </authorList>
    </citation>
    <scope>NUCLEOTIDE SEQUENCE [LARGE SCALE GENOMIC DNA]</scope>
</reference>
<gene>
    <name evidence="1" type="ORF">AMTR_s00131p00116580</name>
</gene>
<sequence>MLIYMPLSTGYKRLDSQVEGLSFNVGYKEGSSEEGRGQKPGARSNWLVNFDVTSGRVEICFENHEGEFVRPGRLCLHNSHGVSATHDLHLSIRNAEGTGLLVSTFAAE</sequence>